<accession>A0ACB7CEZ7</accession>
<comment type="caution">
    <text evidence="1">The sequence shown here is derived from an EMBL/GenBank/DDBJ whole genome shotgun (WGS) entry which is preliminary data.</text>
</comment>
<reference evidence="1 2" key="1">
    <citation type="journal article" date="2021" name="Commun. Biol.">
        <title>Genomic insights into the host specific adaptation of the Pneumocystis genus.</title>
        <authorList>
            <person name="Cisse O.H."/>
            <person name="Ma L."/>
            <person name="Dekker J.P."/>
            <person name="Khil P.P."/>
            <person name="Youn J.-H."/>
            <person name="Brenchley J.M."/>
            <person name="Blair R."/>
            <person name="Pahar B."/>
            <person name="Chabe M."/>
            <person name="Van Rompay K.K.A."/>
            <person name="Keesler R."/>
            <person name="Sukura A."/>
            <person name="Hirsch V."/>
            <person name="Kutty G."/>
            <person name="Liu Y."/>
            <person name="Peng L."/>
            <person name="Chen J."/>
            <person name="Song J."/>
            <person name="Weissenbacher-Lang C."/>
            <person name="Xu J."/>
            <person name="Upham N.S."/>
            <person name="Stajich J.E."/>
            <person name="Cuomo C.A."/>
            <person name="Cushion M.T."/>
            <person name="Kovacs J.A."/>
        </authorList>
    </citation>
    <scope>NUCLEOTIDE SEQUENCE [LARGE SCALE GENOMIC DNA]</scope>
    <source>
        <strain evidence="1 2">RABM</strain>
    </source>
</reference>
<sequence length="297" mass="34753">MDKMCKDMFKLLIPAARAKFHVKMTIHHLSNVPLVSGQVFIKWHLKDSVRMRDRGRSPKVPIKDHKVVWDYEFSYFLSMKIGKHQRLSESWIILEVNQELRCASHQLVLGKVDINLSDYVGLSKETESYLLQNSKVNSLLKVSISMEQIGGSTNYIVDPPQKKQMFYGIADLMSKHNSETQKKDYLNDIDFEKSKDSEFLIYKDDIINKPYLFDTFHSFEIIESIFSGRDKLTKSYTISNERQYEDNDDRENGFASIKDTLNSDEKEIKIAQDWETKELEYGVCWSLNKNINHTNLQ</sequence>
<gene>
    <name evidence="1" type="ORF">PORY_000083</name>
</gene>
<proteinExistence type="predicted"/>
<dbReference type="EMBL" id="JABTEG010000001">
    <property type="protein sequence ID" value="KAG4306095.1"/>
    <property type="molecule type" value="Genomic_DNA"/>
</dbReference>
<dbReference type="Proteomes" id="UP000768646">
    <property type="component" value="Unassembled WGS sequence"/>
</dbReference>
<evidence type="ECO:0000313" key="1">
    <source>
        <dbReference type="EMBL" id="KAG4306095.1"/>
    </source>
</evidence>
<protein>
    <submittedName>
        <fullName evidence="1">Uncharacterized protein</fullName>
    </submittedName>
</protein>
<keyword evidence="2" id="KW-1185">Reference proteome</keyword>
<evidence type="ECO:0000313" key="2">
    <source>
        <dbReference type="Proteomes" id="UP000768646"/>
    </source>
</evidence>
<name>A0ACB7CEZ7_9ASCO</name>
<organism evidence="1 2">
    <name type="scientific">Pneumocystis oryctolagi</name>
    <dbReference type="NCBI Taxonomy" id="42067"/>
    <lineage>
        <taxon>Eukaryota</taxon>
        <taxon>Fungi</taxon>
        <taxon>Dikarya</taxon>
        <taxon>Ascomycota</taxon>
        <taxon>Taphrinomycotina</taxon>
        <taxon>Pneumocystomycetes</taxon>
        <taxon>Pneumocystaceae</taxon>
        <taxon>Pneumocystis</taxon>
    </lineage>
</organism>